<evidence type="ECO:0000313" key="2">
    <source>
        <dbReference type="EMBL" id="MQY26411.1"/>
    </source>
</evidence>
<name>A0A7K0DL73_9NOCA</name>
<sequence length="328" mass="36630">MAANILTDPGLMPELRRVDHGFFGPDSVAWRVWTHPSILIGLQRAVAVQFLNPFFTAAHDDAQAIYKYPGHFYDMTLGFLLSGILGDSRTALQTSDFIMRIHTRATGIEPISGRRYHANNPETQLFTHIDGWQSMLKCYEVFGPGPLSPADDHRFWNECATAAELFTCKPDDIPRSRDGVREYYATLRPQLCVTEAALSGMRQLLATSGPNSTAKLAAFSRFATPATLITLPSWMRRLIGFDQPAAVDRAYLPFMRGLLGTLNKSKRATRTTVRLAAPISGRILRQHWAAGTPRRAEVATVAEARKLYRQELRDENGFSSDTEYTAAH</sequence>
<dbReference type="EMBL" id="WEGI01000004">
    <property type="protein sequence ID" value="MQY26411.1"/>
    <property type="molecule type" value="Genomic_DNA"/>
</dbReference>
<dbReference type="RefSeq" id="WP_153340677.1">
    <property type="nucleotide sequence ID" value="NZ_WEGI01000004.1"/>
</dbReference>
<dbReference type="PANTHER" id="PTHR36151:SF3">
    <property type="entry name" value="ER-BOUND OXYGENASE MPAB_MPAB'_RUBBER OXYGENASE CATALYTIC DOMAIN-CONTAINING PROTEIN"/>
    <property type="match status" value="1"/>
</dbReference>
<reference evidence="2 3" key="1">
    <citation type="submission" date="2019-10" db="EMBL/GenBank/DDBJ databases">
        <title>Nocardia macrotermitis sp. nov. and Nocardia aurantia sp. nov., isolated from the gut of fungus growing-termite Macrotermes natalensis.</title>
        <authorList>
            <person name="Benndorf R."/>
            <person name="Schwitalla J."/>
            <person name="Martin K."/>
            <person name="De Beer W."/>
            <person name="Kaster A.-K."/>
            <person name="Vollmers J."/>
            <person name="Poulsen M."/>
            <person name="Beemelmanns C."/>
        </authorList>
    </citation>
    <scope>NUCLEOTIDE SEQUENCE [LARGE SCALE GENOMIC DNA]</scope>
    <source>
        <strain evidence="2 3">RB56</strain>
    </source>
</reference>
<dbReference type="AlphaFoldDB" id="A0A7K0DL73"/>
<dbReference type="PANTHER" id="PTHR36151">
    <property type="entry name" value="BLR2777 PROTEIN"/>
    <property type="match status" value="1"/>
</dbReference>
<feature type="domain" description="ER-bound oxygenase mpaB/mpaB'/Rubber oxygenase catalytic" evidence="1">
    <location>
        <begin position="30"/>
        <end position="256"/>
    </location>
</feature>
<dbReference type="Pfam" id="PF09995">
    <property type="entry name" value="MPAB_Lcp_cat"/>
    <property type="match status" value="1"/>
</dbReference>
<evidence type="ECO:0000313" key="3">
    <source>
        <dbReference type="Proteomes" id="UP000431401"/>
    </source>
</evidence>
<dbReference type="InterPro" id="IPR018713">
    <property type="entry name" value="MPAB/Lcp_cat_dom"/>
</dbReference>
<dbReference type="Proteomes" id="UP000431401">
    <property type="component" value="Unassembled WGS sequence"/>
</dbReference>
<gene>
    <name evidence="2" type="ORF">NRB56_19780</name>
</gene>
<dbReference type="GO" id="GO:0016491">
    <property type="term" value="F:oxidoreductase activity"/>
    <property type="evidence" value="ECO:0007669"/>
    <property type="project" value="InterPro"/>
</dbReference>
<dbReference type="OrthoDB" id="108890at2"/>
<protein>
    <recommendedName>
        <fullName evidence="1">ER-bound oxygenase mpaB/mpaB'/Rubber oxygenase catalytic domain-containing protein</fullName>
    </recommendedName>
</protein>
<keyword evidence="3" id="KW-1185">Reference proteome</keyword>
<organism evidence="2 3">
    <name type="scientific">Nocardia aurantia</name>
    <dbReference type="NCBI Taxonomy" id="2585199"/>
    <lineage>
        <taxon>Bacteria</taxon>
        <taxon>Bacillati</taxon>
        <taxon>Actinomycetota</taxon>
        <taxon>Actinomycetes</taxon>
        <taxon>Mycobacteriales</taxon>
        <taxon>Nocardiaceae</taxon>
        <taxon>Nocardia</taxon>
    </lineage>
</organism>
<proteinExistence type="predicted"/>
<comment type="caution">
    <text evidence="2">The sequence shown here is derived from an EMBL/GenBank/DDBJ whole genome shotgun (WGS) entry which is preliminary data.</text>
</comment>
<accession>A0A7K0DL73</accession>
<evidence type="ECO:0000259" key="1">
    <source>
        <dbReference type="Pfam" id="PF09995"/>
    </source>
</evidence>